<protein>
    <recommendedName>
        <fullName evidence="2">DUF1616 domain-containing protein</fullName>
    </recommendedName>
</protein>
<accession>A0A7C4FG00</accession>
<evidence type="ECO:0008006" key="2">
    <source>
        <dbReference type="Google" id="ProtNLM"/>
    </source>
</evidence>
<evidence type="ECO:0000313" key="1">
    <source>
        <dbReference type="EMBL" id="HGI87883.1"/>
    </source>
</evidence>
<sequence length="161" mass="17398">MVLDEEVFAVVLALSIVASALGIALTLGPGNPEPFTAIGLLNEECKIGGYPATAVNGSGVRLCISVANHLGHPAYFKVVYKLATNESLPNSSSPSPEQAVMEWRAVLGDGEERLFLITAPVYTLRGEYRVVLVFELWIYSTSGGGWSYTGRWNHYHISVVV</sequence>
<comment type="caution">
    <text evidence="1">The sequence shown here is derived from an EMBL/GenBank/DDBJ whole genome shotgun (WGS) entry which is preliminary data.</text>
</comment>
<reference evidence="1" key="1">
    <citation type="journal article" date="2020" name="mSystems">
        <title>Genome- and Community-Level Interaction Insights into Carbon Utilization and Element Cycling Functions of Hydrothermarchaeota in Hydrothermal Sediment.</title>
        <authorList>
            <person name="Zhou Z."/>
            <person name="Liu Y."/>
            <person name="Xu W."/>
            <person name="Pan J."/>
            <person name="Luo Z.H."/>
            <person name="Li M."/>
        </authorList>
    </citation>
    <scope>NUCLEOTIDE SEQUENCE [LARGE SCALE GENOMIC DNA]</scope>
    <source>
        <strain evidence="1">SpSt-732</strain>
    </source>
</reference>
<name>A0A7C4FG00_9CREN</name>
<organism evidence="1">
    <name type="scientific">Ignisphaera aggregans</name>
    <dbReference type="NCBI Taxonomy" id="334771"/>
    <lineage>
        <taxon>Archaea</taxon>
        <taxon>Thermoproteota</taxon>
        <taxon>Thermoprotei</taxon>
        <taxon>Desulfurococcales</taxon>
        <taxon>Desulfurococcaceae</taxon>
        <taxon>Ignisphaera</taxon>
    </lineage>
</organism>
<proteinExistence type="predicted"/>
<dbReference type="EMBL" id="DTFF01000048">
    <property type="protein sequence ID" value="HGI87883.1"/>
    <property type="molecule type" value="Genomic_DNA"/>
</dbReference>
<dbReference type="AlphaFoldDB" id="A0A7C4FG00"/>
<gene>
    <name evidence="1" type="ORF">ENV14_05815</name>
</gene>